<keyword evidence="2" id="KW-1185">Reference proteome</keyword>
<reference evidence="1" key="2">
    <citation type="submission" date="2020-06" db="EMBL/GenBank/DDBJ databases">
        <title>Helianthus annuus Genome sequencing and assembly Release 2.</title>
        <authorList>
            <person name="Gouzy J."/>
            <person name="Langlade N."/>
            <person name="Munos S."/>
        </authorList>
    </citation>
    <scope>NUCLEOTIDE SEQUENCE</scope>
    <source>
        <tissue evidence="1">Leaves</tissue>
    </source>
</reference>
<comment type="caution">
    <text evidence="1">The sequence shown here is derived from an EMBL/GenBank/DDBJ whole genome shotgun (WGS) entry which is preliminary data.</text>
</comment>
<accession>A0A9K3NSF5</accession>
<dbReference type="EMBL" id="MNCJ02000319">
    <property type="protein sequence ID" value="KAF5810846.1"/>
    <property type="molecule type" value="Genomic_DNA"/>
</dbReference>
<proteinExistence type="predicted"/>
<protein>
    <submittedName>
        <fullName evidence="1">Uncharacterized protein</fullName>
    </submittedName>
</protein>
<organism evidence="1 2">
    <name type="scientific">Helianthus annuus</name>
    <name type="common">Common sunflower</name>
    <dbReference type="NCBI Taxonomy" id="4232"/>
    <lineage>
        <taxon>Eukaryota</taxon>
        <taxon>Viridiplantae</taxon>
        <taxon>Streptophyta</taxon>
        <taxon>Embryophyta</taxon>
        <taxon>Tracheophyta</taxon>
        <taxon>Spermatophyta</taxon>
        <taxon>Magnoliopsida</taxon>
        <taxon>eudicotyledons</taxon>
        <taxon>Gunneridae</taxon>
        <taxon>Pentapetalae</taxon>
        <taxon>asterids</taxon>
        <taxon>campanulids</taxon>
        <taxon>Asterales</taxon>
        <taxon>Asteraceae</taxon>
        <taxon>Asteroideae</taxon>
        <taxon>Heliantheae alliance</taxon>
        <taxon>Heliantheae</taxon>
        <taxon>Helianthus</taxon>
    </lineage>
</organism>
<dbReference type="Proteomes" id="UP000215914">
    <property type="component" value="Unassembled WGS sequence"/>
</dbReference>
<evidence type="ECO:0000313" key="2">
    <source>
        <dbReference type="Proteomes" id="UP000215914"/>
    </source>
</evidence>
<sequence>MTLDMPLHSISYLDTIEHCEIHLKISHVHLILDHEGVELIKVLI</sequence>
<dbReference type="Gramene" id="mRNA:HanXRQr2_Chr04g0174451">
    <property type="protein sequence ID" value="mRNA:HanXRQr2_Chr04g0174451"/>
    <property type="gene ID" value="HanXRQr2_Chr04g0174451"/>
</dbReference>
<evidence type="ECO:0000313" key="1">
    <source>
        <dbReference type="EMBL" id="KAF5810846.1"/>
    </source>
</evidence>
<dbReference type="AlphaFoldDB" id="A0A9K3NSF5"/>
<name>A0A9K3NSF5_HELAN</name>
<gene>
    <name evidence="1" type="ORF">HanXRQr2_Chr04g0174451</name>
</gene>
<reference evidence="1" key="1">
    <citation type="journal article" date="2017" name="Nature">
        <title>The sunflower genome provides insights into oil metabolism, flowering and Asterid evolution.</title>
        <authorList>
            <person name="Badouin H."/>
            <person name="Gouzy J."/>
            <person name="Grassa C.J."/>
            <person name="Murat F."/>
            <person name="Staton S.E."/>
            <person name="Cottret L."/>
            <person name="Lelandais-Briere C."/>
            <person name="Owens G.L."/>
            <person name="Carrere S."/>
            <person name="Mayjonade B."/>
            <person name="Legrand L."/>
            <person name="Gill N."/>
            <person name="Kane N.C."/>
            <person name="Bowers J.E."/>
            <person name="Hubner S."/>
            <person name="Bellec A."/>
            <person name="Berard A."/>
            <person name="Berges H."/>
            <person name="Blanchet N."/>
            <person name="Boniface M.C."/>
            <person name="Brunel D."/>
            <person name="Catrice O."/>
            <person name="Chaidir N."/>
            <person name="Claudel C."/>
            <person name="Donnadieu C."/>
            <person name="Faraut T."/>
            <person name="Fievet G."/>
            <person name="Helmstetter N."/>
            <person name="King M."/>
            <person name="Knapp S.J."/>
            <person name="Lai Z."/>
            <person name="Le Paslier M.C."/>
            <person name="Lippi Y."/>
            <person name="Lorenzon L."/>
            <person name="Mandel J.R."/>
            <person name="Marage G."/>
            <person name="Marchand G."/>
            <person name="Marquand E."/>
            <person name="Bret-Mestries E."/>
            <person name="Morien E."/>
            <person name="Nambeesan S."/>
            <person name="Nguyen T."/>
            <person name="Pegot-Espagnet P."/>
            <person name="Pouilly N."/>
            <person name="Raftis F."/>
            <person name="Sallet E."/>
            <person name="Schiex T."/>
            <person name="Thomas J."/>
            <person name="Vandecasteele C."/>
            <person name="Vares D."/>
            <person name="Vear F."/>
            <person name="Vautrin S."/>
            <person name="Crespi M."/>
            <person name="Mangin B."/>
            <person name="Burke J.M."/>
            <person name="Salse J."/>
            <person name="Munos S."/>
            <person name="Vincourt P."/>
            <person name="Rieseberg L.H."/>
            <person name="Langlade N.B."/>
        </authorList>
    </citation>
    <scope>NUCLEOTIDE SEQUENCE</scope>
    <source>
        <tissue evidence="1">Leaves</tissue>
    </source>
</reference>